<dbReference type="PATRIC" id="fig|294.194.peg.3113"/>
<protein>
    <submittedName>
        <fullName evidence="1">Uncharacterized protein</fullName>
    </submittedName>
</protein>
<gene>
    <name evidence="1" type="ORF">PFLmoz3_02799</name>
</gene>
<evidence type="ECO:0000313" key="2">
    <source>
        <dbReference type="Proteomes" id="UP000061348"/>
    </source>
</evidence>
<evidence type="ECO:0000313" key="1">
    <source>
        <dbReference type="EMBL" id="KWV87516.1"/>
    </source>
</evidence>
<name>A0A109LH20_PSEFL</name>
<dbReference type="EMBL" id="LCYA01000077">
    <property type="protein sequence ID" value="KWV87516.1"/>
    <property type="molecule type" value="Genomic_DNA"/>
</dbReference>
<reference evidence="1 2" key="1">
    <citation type="submission" date="2015-05" db="EMBL/GenBank/DDBJ databases">
        <title>A genomic and transcriptomic approach to investigate the blue pigment phenotype in Pseudomonas fluorescens.</title>
        <authorList>
            <person name="Andreani N.A."/>
            <person name="Cardazzo B."/>
        </authorList>
    </citation>
    <scope>NUCLEOTIDE SEQUENCE [LARGE SCALE GENOMIC DNA]</scope>
    <source>
        <strain evidence="1 2">Ps_22</strain>
    </source>
</reference>
<proteinExistence type="predicted"/>
<accession>A0A109LH20</accession>
<comment type="caution">
    <text evidence="1">The sequence shown here is derived from an EMBL/GenBank/DDBJ whole genome shotgun (WGS) entry which is preliminary data.</text>
</comment>
<dbReference type="Proteomes" id="UP000061348">
    <property type="component" value="Unassembled WGS sequence"/>
</dbReference>
<organism evidence="1 2">
    <name type="scientific">Pseudomonas fluorescens</name>
    <dbReference type="NCBI Taxonomy" id="294"/>
    <lineage>
        <taxon>Bacteria</taxon>
        <taxon>Pseudomonadati</taxon>
        <taxon>Pseudomonadota</taxon>
        <taxon>Gammaproteobacteria</taxon>
        <taxon>Pseudomonadales</taxon>
        <taxon>Pseudomonadaceae</taxon>
        <taxon>Pseudomonas</taxon>
    </lineage>
</organism>
<dbReference type="AlphaFoldDB" id="A0A109LH20"/>
<sequence length="108" mass="11081">MGTAAHIQRAVAVAGDHTHAGLLIQRAIHAGQQATDGGGGTRRFSAAVGLAPGAQRLEPQVAFTCHWHMAQALAHGITQLQAVVDQHRTHGGVDFPGQLLQTLLGGGG</sequence>